<evidence type="ECO:0000313" key="1">
    <source>
        <dbReference type="EMBL" id="KAJ1887899.1"/>
    </source>
</evidence>
<keyword evidence="2" id="KW-1185">Reference proteome</keyword>
<gene>
    <name evidence="1" type="ORF">LPJ66_008864</name>
</gene>
<reference evidence="1" key="1">
    <citation type="submission" date="2022-07" db="EMBL/GenBank/DDBJ databases">
        <title>Phylogenomic reconstructions and comparative analyses of Kickxellomycotina fungi.</title>
        <authorList>
            <person name="Reynolds N.K."/>
            <person name="Stajich J.E."/>
            <person name="Barry K."/>
            <person name="Grigoriev I.V."/>
            <person name="Crous P."/>
            <person name="Smith M.E."/>
        </authorList>
    </citation>
    <scope>NUCLEOTIDE SEQUENCE</scope>
    <source>
        <strain evidence="1">Benny 63K</strain>
    </source>
</reference>
<dbReference type="EMBL" id="JANBPG010001881">
    <property type="protein sequence ID" value="KAJ1887899.1"/>
    <property type="molecule type" value="Genomic_DNA"/>
</dbReference>
<comment type="caution">
    <text evidence="1">The sequence shown here is derived from an EMBL/GenBank/DDBJ whole genome shotgun (WGS) entry which is preliminary data.</text>
</comment>
<proteinExistence type="predicted"/>
<feature type="non-terminal residue" evidence="1">
    <location>
        <position position="270"/>
    </location>
</feature>
<evidence type="ECO:0000313" key="2">
    <source>
        <dbReference type="Proteomes" id="UP001150581"/>
    </source>
</evidence>
<dbReference type="Proteomes" id="UP001150581">
    <property type="component" value="Unassembled WGS sequence"/>
</dbReference>
<organism evidence="1 2">
    <name type="scientific">Kickxella alabastrina</name>
    <dbReference type="NCBI Taxonomy" id="61397"/>
    <lineage>
        <taxon>Eukaryota</taxon>
        <taxon>Fungi</taxon>
        <taxon>Fungi incertae sedis</taxon>
        <taxon>Zoopagomycota</taxon>
        <taxon>Kickxellomycotina</taxon>
        <taxon>Kickxellomycetes</taxon>
        <taxon>Kickxellales</taxon>
        <taxon>Kickxellaceae</taxon>
        <taxon>Kickxella</taxon>
    </lineage>
</organism>
<name>A0ACC1I7D2_9FUNG</name>
<accession>A0ACC1I7D2</accession>
<sequence>MDNTVLDGQQLPSPATLEKDQIAESSASEHSDTAEQAGAEEEEKDEAEQPQRIPNTDAKEKEDGESSLNSEEVVLDTDTHGQPESHSKAESASASASASESENGNGNGNENKPEPELELENEASRPISDSGACSPAELSAAKHAQPEPVEASAAVDELAEGPLQDESPPMPATGLPGLVFIVGAVDKLLATREGKKKDAKAALDKMQQVLAPKAQQHRWLTREEIDTILEAFGMLCVAQSTAATLVIALDCIEKLVSFHYFDNVTGLVTV</sequence>
<protein>
    <submittedName>
        <fullName evidence="1">Uncharacterized protein</fullName>
    </submittedName>
</protein>